<organism evidence="2 3">
    <name type="scientific">Acer negundo</name>
    <name type="common">Box elder</name>
    <dbReference type="NCBI Taxonomy" id="4023"/>
    <lineage>
        <taxon>Eukaryota</taxon>
        <taxon>Viridiplantae</taxon>
        <taxon>Streptophyta</taxon>
        <taxon>Embryophyta</taxon>
        <taxon>Tracheophyta</taxon>
        <taxon>Spermatophyta</taxon>
        <taxon>Magnoliopsida</taxon>
        <taxon>eudicotyledons</taxon>
        <taxon>Gunneridae</taxon>
        <taxon>Pentapetalae</taxon>
        <taxon>rosids</taxon>
        <taxon>malvids</taxon>
        <taxon>Sapindales</taxon>
        <taxon>Sapindaceae</taxon>
        <taxon>Hippocastanoideae</taxon>
        <taxon>Acereae</taxon>
        <taxon>Acer</taxon>
    </lineage>
</organism>
<dbReference type="Proteomes" id="UP001064489">
    <property type="component" value="Chromosome 4"/>
</dbReference>
<dbReference type="AlphaFoldDB" id="A0AAD5J2M1"/>
<feature type="region of interest" description="Disordered" evidence="1">
    <location>
        <begin position="1"/>
        <end position="33"/>
    </location>
</feature>
<feature type="compositionally biased region" description="Polar residues" evidence="1">
    <location>
        <begin position="10"/>
        <end position="21"/>
    </location>
</feature>
<feature type="compositionally biased region" description="Basic and acidic residues" evidence="1">
    <location>
        <begin position="22"/>
        <end position="33"/>
    </location>
</feature>
<evidence type="ECO:0000313" key="2">
    <source>
        <dbReference type="EMBL" id="KAI9182598.1"/>
    </source>
</evidence>
<protein>
    <submittedName>
        <fullName evidence="2">Uncharacterized protein</fullName>
    </submittedName>
</protein>
<reference evidence="2" key="2">
    <citation type="submission" date="2023-02" db="EMBL/GenBank/DDBJ databases">
        <authorList>
            <person name="Swenson N.G."/>
            <person name="Wegrzyn J.L."/>
            <person name="Mcevoy S.L."/>
        </authorList>
    </citation>
    <scope>NUCLEOTIDE SEQUENCE</scope>
    <source>
        <strain evidence="2">91603</strain>
        <tissue evidence="2">Leaf</tissue>
    </source>
</reference>
<keyword evidence="3" id="KW-1185">Reference proteome</keyword>
<gene>
    <name evidence="2" type="ORF">LWI28_027044</name>
</gene>
<accession>A0AAD5J2M1</accession>
<name>A0AAD5J2M1_ACENE</name>
<comment type="caution">
    <text evidence="2">The sequence shown here is derived from an EMBL/GenBank/DDBJ whole genome shotgun (WGS) entry which is preliminary data.</text>
</comment>
<dbReference type="EMBL" id="JAJSOW010000101">
    <property type="protein sequence ID" value="KAI9182598.1"/>
    <property type="molecule type" value="Genomic_DNA"/>
</dbReference>
<sequence length="183" mass="20507">MENYNKGMASFTSRASRVTESQVREADGTRVQEGDINDEMKRNLQVMQAMYEKLLKGLKEASQDRFSKLERAINRIDGHLGRIADKVLNRNIESSKDSLNLGSAMAILRSGRIVNNGRNEEITGERNNSPRERNDEKKGIPVQEDIEGGRIQISDEIETLNANPSNNKPPSPSLPKVPYPGRT</sequence>
<evidence type="ECO:0000313" key="3">
    <source>
        <dbReference type="Proteomes" id="UP001064489"/>
    </source>
</evidence>
<reference evidence="2" key="1">
    <citation type="journal article" date="2022" name="Plant J.">
        <title>Strategies of tolerance reflected in two North American maple genomes.</title>
        <authorList>
            <person name="McEvoy S.L."/>
            <person name="Sezen U.U."/>
            <person name="Trouern-Trend A."/>
            <person name="McMahon S.M."/>
            <person name="Schaberg P.G."/>
            <person name="Yang J."/>
            <person name="Wegrzyn J.L."/>
            <person name="Swenson N.G."/>
        </authorList>
    </citation>
    <scope>NUCLEOTIDE SEQUENCE</scope>
    <source>
        <strain evidence="2">91603</strain>
    </source>
</reference>
<feature type="compositionally biased region" description="Basic and acidic residues" evidence="1">
    <location>
        <begin position="118"/>
        <end position="139"/>
    </location>
</feature>
<evidence type="ECO:0000256" key="1">
    <source>
        <dbReference type="SAM" id="MobiDB-lite"/>
    </source>
</evidence>
<feature type="region of interest" description="Disordered" evidence="1">
    <location>
        <begin position="118"/>
        <end position="183"/>
    </location>
</feature>
<proteinExistence type="predicted"/>
<feature type="compositionally biased region" description="Pro residues" evidence="1">
    <location>
        <begin position="167"/>
        <end position="183"/>
    </location>
</feature>